<evidence type="ECO:0000256" key="5">
    <source>
        <dbReference type="ARBA" id="ARBA00022989"/>
    </source>
</evidence>
<dbReference type="InterPro" id="IPR036259">
    <property type="entry name" value="MFS_trans_sf"/>
</dbReference>
<reference evidence="9 10" key="1">
    <citation type="submission" date="2018-03" db="EMBL/GenBank/DDBJ databases">
        <authorList>
            <person name="Keele B.F."/>
        </authorList>
    </citation>
    <scope>NUCLEOTIDE SEQUENCE [LARGE SCALE GENOMIC DNA]</scope>
    <source>
        <strain evidence="9 10">YL28-9</strain>
    </source>
</reference>
<dbReference type="OrthoDB" id="5379144at2"/>
<evidence type="ECO:0000256" key="1">
    <source>
        <dbReference type="ARBA" id="ARBA00004651"/>
    </source>
</evidence>
<evidence type="ECO:0000313" key="9">
    <source>
        <dbReference type="EMBL" id="PST82084.1"/>
    </source>
</evidence>
<dbReference type="GO" id="GO:0005886">
    <property type="term" value="C:plasma membrane"/>
    <property type="evidence" value="ECO:0007669"/>
    <property type="project" value="UniProtKB-SubCell"/>
</dbReference>
<dbReference type="InterPro" id="IPR020846">
    <property type="entry name" value="MFS_dom"/>
</dbReference>
<feature type="transmembrane region" description="Helical" evidence="7">
    <location>
        <begin position="94"/>
        <end position="116"/>
    </location>
</feature>
<keyword evidence="6 7" id="KW-0472">Membrane</keyword>
<gene>
    <name evidence="9" type="ORF">C7T94_14850</name>
</gene>
<organism evidence="9 10">
    <name type="scientific">Pedobacter yulinensis</name>
    <dbReference type="NCBI Taxonomy" id="2126353"/>
    <lineage>
        <taxon>Bacteria</taxon>
        <taxon>Pseudomonadati</taxon>
        <taxon>Bacteroidota</taxon>
        <taxon>Sphingobacteriia</taxon>
        <taxon>Sphingobacteriales</taxon>
        <taxon>Sphingobacteriaceae</taxon>
        <taxon>Pedobacter</taxon>
    </lineage>
</organism>
<evidence type="ECO:0000256" key="7">
    <source>
        <dbReference type="SAM" id="Phobius"/>
    </source>
</evidence>
<dbReference type="InterPro" id="IPR050171">
    <property type="entry name" value="MFS_Transporters"/>
</dbReference>
<keyword evidence="2" id="KW-0813">Transport</keyword>
<keyword evidence="10" id="KW-1185">Reference proteome</keyword>
<name>A0A2T3HI18_9SPHI</name>
<feature type="transmembrane region" description="Helical" evidence="7">
    <location>
        <begin position="153"/>
        <end position="176"/>
    </location>
</feature>
<evidence type="ECO:0000256" key="6">
    <source>
        <dbReference type="ARBA" id="ARBA00023136"/>
    </source>
</evidence>
<evidence type="ECO:0000256" key="2">
    <source>
        <dbReference type="ARBA" id="ARBA00022448"/>
    </source>
</evidence>
<dbReference type="PANTHER" id="PTHR23517">
    <property type="entry name" value="RESISTANCE PROTEIN MDTM, PUTATIVE-RELATED-RELATED"/>
    <property type="match status" value="1"/>
</dbReference>
<feature type="transmembrane region" description="Helical" evidence="7">
    <location>
        <begin position="128"/>
        <end position="147"/>
    </location>
</feature>
<evidence type="ECO:0000313" key="10">
    <source>
        <dbReference type="Proteomes" id="UP000240912"/>
    </source>
</evidence>
<dbReference type="EMBL" id="PYLS01000006">
    <property type="protein sequence ID" value="PST82084.1"/>
    <property type="molecule type" value="Genomic_DNA"/>
</dbReference>
<feature type="transmembrane region" description="Helical" evidence="7">
    <location>
        <begin position="245"/>
        <end position="264"/>
    </location>
</feature>
<dbReference type="SUPFAM" id="SSF103473">
    <property type="entry name" value="MFS general substrate transporter"/>
    <property type="match status" value="1"/>
</dbReference>
<feature type="transmembrane region" description="Helical" evidence="7">
    <location>
        <begin position="285"/>
        <end position="306"/>
    </location>
</feature>
<feature type="transmembrane region" description="Helical" evidence="7">
    <location>
        <begin position="382"/>
        <end position="407"/>
    </location>
</feature>
<dbReference type="InterPro" id="IPR011701">
    <property type="entry name" value="MFS"/>
</dbReference>
<accession>A0A2T3HI18</accession>
<feature type="transmembrane region" description="Helical" evidence="7">
    <location>
        <begin position="357"/>
        <end position="376"/>
    </location>
</feature>
<feature type="domain" description="Major facilitator superfamily (MFS) profile" evidence="8">
    <location>
        <begin position="92"/>
        <end position="471"/>
    </location>
</feature>
<dbReference type="Proteomes" id="UP000240912">
    <property type="component" value="Unassembled WGS sequence"/>
</dbReference>
<dbReference type="PANTHER" id="PTHR23517:SF2">
    <property type="entry name" value="MULTIDRUG RESISTANCE PROTEIN MDTH"/>
    <property type="match status" value="1"/>
</dbReference>
<feature type="transmembrane region" description="Helical" evidence="7">
    <location>
        <begin position="447"/>
        <end position="466"/>
    </location>
</feature>
<keyword evidence="3" id="KW-1003">Cell membrane</keyword>
<protein>
    <submittedName>
        <fullName evidence="9">MFS transporter</fullName>
    </submittedName>
</protein>
<dbReference type="Gene3D" id="1.20.1250.20">
    <property type="entry name" value="MFS general substrate transporter like domains"/>
    <property type="match status" value="1"/>
</dbReference>
<evidence type="ECO:0000256" key="4">
    <source>
        <dbReference type="ARBA" id="ARBA00022692"/>
    </source>
</evidence>
<dbReference type="GO" id="GO:0022857">
    <property type="term" value="F:transmembrane transporter activity"/>
    <property type="evidence" value="ECO:0007669"/>
    <property type="project" value="InterPro"/>
</dbReference>
<evidence type="ECO:0000256" key="3">
    <source>
        <dbReference type="ARBA" id="ARBA00022475"/>
    </source>
</evidence>
<comment type="subcellular location">
    <subcellularLocation>
        <location evidence="1">Cell membrane</location>
        <topology evidence="1">Multi-pass membrane protein</topology>
    </subcellularLocation>
</comment>
<keyword evidence="4 7" id="KW-0812">Transmembrane</keyword>
<comment type="caution">
    <text evidence="9">The sequence shown here is derived from an EMBL/GenBank/DDBJ whole genome shotgun (WGS) entry which is preliminary data.</text>
</comment>
<sequence length="481" mass="52159">MIVSVGVSRTCRETCSASRLKAGSGIMMLSYERNSLPAIGQLTPCRIQPHSCRFFTSLLRREHVICGPLLNLKTMKTILSLYKRAYTGLSRDSWLLSAVMLINRCGTMVVPFLSIYCIRELDFTVTQAGILLGIFGAGAIIGSFLGGKLTDWIGFYDVQVGSMLLGGALFVAVSFLRSFEVMAAGILILSICNEAVRPANTAAVAAYSDAGSTTRAFSLNRLAVNLGWSVGGGIGGLLASIDYSLIFWVDGCTNVFAALLLLKLMPRRKSAAPQTVSGKASGKSAYRDGLFLIFILVMLCYASSFVQFMVIQPVFYKLEWGFDERFIGFLLALNGLIIVFIEMVLVQRLENSRHPLVFTTAGILLSALGFLCINVFPAGKSSAILVVSLITFGEILALPFMTTFWVARTTAQNRGSYAGIFAMGWATAQIIGPSAGGLVIGRYGFPALWWILCALCTFAAVAYYVLYHLRFRRDDTGASAA</sequence>
<proteinExistence type="predicted"/>
<feature type="transmembrane region" description="Helical" evidence="7">
    <location>
        <begin position="419"/>
        <end position="441"/>
    </location>
</feature>
<dbReference type="AlphaFoldDB" id="A0A2T3HI18"/>
<keyword evidence="5 7" id="KW-1133">Transmembrane helix</keyword>
<dbReference type="PROSITE" id="PS50850">
    <property type="entry name" value="MFS"/>
    <property type="match status" value="1"/>
</dbReference>
<feature type="transmembrane region" description="Helical" evidence="7">
    <location>
        <begin position="326"/>
        <end position="345"/>
    </location>
</feature>
<evidence type="ECO:0000259" key="8">
    <source>
        <dbReference type="PROSITE" id="PS50850"/>
    </source>
</evidence>
<feature type="transmembrane region" description="Helical" evidence="7">
    <location>
        <begin position="222"/>
        <end position="239"/>
    </location>
</feature>
<dbReference type="Pfam" id="PF07690">
    <property type="entry name" value="MFS_1"/>
    <property type="match status" value="1"/>
</dbReference>